<dbReference type="InterPro" id="IPR025877">
    <property type="entry name" value="MobA-like_NTP_Trfase"/>
</dbReference>
<sequence length="208" mass="22461">MKCLIIAAGKGSRLWRKGNTKPLIPLLGIPIIERVIRFAVMAGIDDLYVVSGYNGDQVRHFLDGLARRCKIAITHVVNDDWAQENGLSVLKAREYLNEPFLLLMADHLFDPAILRDLIAQPPGQGEITLAVDSNTANPLVDLGDVTRVKCENGRLLEIGKGLPVFNGFDTGIFLCTPAVFGALERSAAERGDTSLTGGVHCLATAGKV</sequence>
<reference evidence="4" key="1">
    <citation type="journal article" date="2014" name="Front. Microbiol.">
        <title>High frequency of phylogenetically diverse reductive dehalogenase-homologous genes in deep subseafloor sedimentary metagenomes.</title>
        <authorList>
            <person name="Kawai M."/>
            <person name="Futagami T."/>
            <person name="Toyoda A."/>
            <person name="Takaki Y."/>
            <person name="Nishi S."/>
            <person name="Hori S."/>
            <person name="Arai W."/>
            <person name="Tsubouchi T."/>
            <person name="Morono Y."/>
            <person name="Uchiyama I."/>
            <person name="Ito T."/>
            <person name="Fujiyama A."/>
            <person name="Inagaki F."/>
            <person name="Takami H."/>
        </authorList>
    </citation>
    <scope>NUCLEOTIDE SEQUENCE</scope>
    <source>
        <strain evidence="4">Expedition CK06-06</strain>
    </source>
</reference>
<evidence type="ECO:0000256" key="1">
    <source>
        <dbReference type="ARBA" id="ARBA00022679"/>
    </source>
</evidence>
<accession>X1H4D6</accession>
<dbReference type="GO" id="GO:0016779">
    <property type="term" value="F:nucleotidyltransferase activity"/>
    <property type="evidence" value="ECO:0007669"/>
    <property type="project" value="UniProtKB-KW"/>
</dbReference>
<organism evidence="4">
    <name type="scientific">marine sediment metagenome</name>
    <dbReference type="NCBI Taxonomy" id="412755"/>
    <lineage>
        <taxon>unclassified sequences</taxon>
        <taxon>metagenomes</taxon>
        <taxon>ecological metagenomes</taxon>
    </lineage>
</organism>
<evidence type="ECO:0000259" key="3">
    <source>
        <dbReference type="Pfam" id="PF12804"/>
    </source>
</evidence>
<dbReference type="PANTHER" id="PTHR43584">
    <property type="entry name" value="NUCLEOTIDYL TRANSFERASE"/>
    <property type="match status" value="1"/>
</dbReference>
<keyword evidence="1" id="KW-0808">Transferase</keyword>
<dbReference type="SUPFAM" id="SSF53448">
    <property type="entry name" value="Nucleotide-diphospho-sugar transferases"/>
    <property type="match status" value="1"/>
</dbReference>
<gene>
    <name evidence="4" type="ORF">S03H2_33491</name>
</gene>
<dbReference type="EMBL" id="BARU01020382">
    <property type="protein sequence ID" value="GAH48719.1"/>
    <property type="molecule type" value="Genomic_DNA"/>
</dbReference>
<dbReference type="PANTHER" id="PTHR43584:SF8">
    <property type="entry name" value="N-ACETYLMURAMATE ALPHA-1-PHOSPHATE URIDYLYLTRANSFERASE"/>
    <property type="match status" value="1"/>
</dbReference>
<evidence type="ECO:0000313" key="4">
    <source>
        <dbReference type="EMBL" id="GAH48719.1"/>
    </source>
</evidence>
<dbReference type="AlphaFoldDB" id="X1H4D6"/>
<dbReference type="Pfam" id="PF12804">
    <property type="entry name" value="NTP_transf_3"/>
    <property type="match status" value="1"/>
</dbReference>
<keyword evidence="2" id="KW-0548">Nucleotidyltransferase</keyword>
<dbReference type="InterPro" id="IPR050065">
    <property type="entry name" value="GlmU-like"/>
</dbReference>
<comment type="caution">
    <text evidence="4">The sequence shown here is derived from an EMBL/GenBank/DDBJ whole genome shotgun (WGS) entry which is preliminary data.</text>
</comment>
<protein>
    <recommendedName>
        <fullName evidence="3">MobA-like NTP transferase domain-containing protein</fullName>
    </recommendedName>
</protein>
<proteinExistence type="predicted"/>
<name>X1H4D6_9ZZZZ</name>
<dbReference type="InterPro" id="IPR029044">
    <property type="entry name" value="Nucleotide-diphossugar_trans"/>
</dbReference>
<evidence type="ECO:0000256" key="2">
    <source>
        <dbReference type="ARBA" id="ARBA00022695"/>
    </source>
</evidence>
<feature type="domain" description="MobA-like NTP transferase" evidence="3">
    <location>
        <begin position="3"/>
        <end position="139"/>
    </location>
</feature>
<feature type="non-terminal residue" evidence="4">
    <location>
        <position position="208"/>
    </location>
</feature>
<dbReference type="Gene3D" id="3.90.550.10">
    <property type="entry name" value="Spore Coat Polysaccharide Biosynthesis Protein SpsA, Chain A"/>
    <property type="match status" value="1"/>
</dbReference>